<evidence type="ECO:0000259" key="1">
    <source>
        <dbReference type="Pfam" id="PF24758"/>
    </source>
</evidence>
<dbReference type="Proteomes" id="UP001152561">
    <property type="component" value="Unassembled WGS sequence"/>
</dbReference>
<dbReference type="AlphaFoldDB" id="A0A9Q1LPI0"/>
<evidence type="ECO:0000313" key="3">
    <source>
        <dbReference type="Proteomes" id="UP001152561"/>
    </source>
</evidence>
<sequence>MSVLSRKWNYIWSTHPTIVLDHWFHEEIKYRNRSSSSNISDFKNIVNNILLKHSGHIITFVLDISGIGSDDRDIWLRYVSNIGVKELKIENSTQSTYTLPSFLFNSGELSHLDITNCAFNMPLASTSFQNLVKLDLKKISFDPTLAYTILEAPQLLTMFFTDCNGLQYLNISASRLIGLHIVDSHYVDLKILKAYTELKVLTIASCDKIQQYEFWRRFTLTEIICSFPKLIGFCFNSDLFKFVVPHVFPKRFGFPLENLLELNLGLCFDDEAQVSAVICLLHSAPQLHTIEIEHKISNVEKMSRDAVREYLTTPDCIEEDVIALRKIKLEGFMNTTNERLFMKLMLAHCPSLVKVIVKPAELIEQSNEILYFYLTVLRFPRASLNVTIDVDHS</sequence>
<dbReference type="InterPro" id="IPR053772">
    <property type="entry name" value="At1g61320/At1g61330-like"/>
</dbReference>
<keyword evidence="3" id="KW-1185">Reference proteome</keyword>
<name>A0A9Q1LPI0_9SOLA</name>
<dbReference type="InterPro" id="IPR055411">
    <property type="entry name" value="LRR_FXL15/At3g58940/PEG3-like"/>
</dbReference>
<dbReference type="SUPFAM" id="SSF52047">
    <property type="entry name" value="RNI-like"/>
    <property type="match status" value="1"/>
</dbReference>
<evidence type="ECO:0000313" key="2">
    <source>
        <dbReference type="EMBL" id="KAJ8541781.1"/>
    </source>
</evidence>
<feature type="domain" description="F-box/LRR-repeat protein 15/At3g58940/PEG3-like LRR" evidence="1">
    <location>
        <begin position="74"/>
        <end position="194"/>
    </location>
</feature>
<dbReference type="Pfam" id="PF24758">
    <property type="entry name" value="LRR_At5g56370"/>
    <property type="match status" value="1"/>
</dbReference>
<dbReference type="PANTHER" id="PTHR34145:SF28">
    <property type="entry name" value="F-BOX DOMAIN-CONTAINING PROTEIN"/>
    <property type="match status" value="1"/>
</dbReference>
<dbReference type="InterPro" id="IPR032675">
    <property type="entry name" value="LRR_dom_sf"/>
</dbReference>
<proteinExistence type="predicted"/>
<comment type="caution">
    <text evidence="2">The sequence shown here is derived from an EMBL/GenBank/DDBJ whole genome shotgun (WGS) entry which is preliminary data.</text>
</comment>
<gene>
    <name evidence="2" type="ORF">K7X08_002597</name>
</gene>
<organism evidence="2 3">
    <name type="scientific">Anisodus acutangulus</name>
    <dbReference type="NCBI Taxonomy" id="402998"/>
    <lineage>
        <taxon>Eukaryota</taxon>
        <taxon>Viridiplantae</taxon>
        <taxon>Streptophyta</taxon>
        <taxon>Embryophyta</taxon>
        <taxon>Tracheophyta</taxon>
        <taxon>Spermatophyta</taxon>
        <taxon>Magnoliopsida</taxon>
        <taxon>eudicotyledons</taxon>
        <taxon>Gunneridae</taxon>
        <taxon>Pentapetalae</taxon>
        <taxon>asterids</taxon>
        <taxon>lamiids</taxon>
        <taxon>Solanales</taxon>
        <taxon>Solanaceae</taxon>
        <taxon>Solanoideae</taxon>
        <taxon>Hyoscyameae</taxon>
        <taxon>Anisodus</taxon>
    </lineage>
</organism>
<dbReference type="EMBL" id="JAJAGQ010000015">
    <property type="protein sequence ID" value="KAJ8541781.1"/>
    <property type="molecule type" value="Genomic_DNA"/>
</dbReference>
<dbReference type="OrthoDB" id="1304843at2759"/>
<dbReference type="Gene3D" id="3.80.10.10">
    <property type="entry name" value="Ribonuclease Inhibitor"/>
    <property type="match status" value="1"/>
</dbReference>
<dbReference type="PANTHER" id="PTHR34145">
    <property type="entry name" value="OS02G0105600 PROTEIN"/>
    <property type="match status" value="1"/>
</dbReference>
<accession>A0A9Q1LPI0</accession>
<reference evidence="3" key="1">
    <citation type="journal article" date="2023" name="Proc. Natl. Acad. Sci. U.S.A.">
        <title>Genomic and structural basis for evolution of tropane alkaloid biosynthesis.</title>
        <authorList>
            <person name="Wanga Y.-J."/>
            <person name="Taina T."/>
            <person name="Yua J.-Y."/>
            <person name="Lia J."/>
            <person name="Xua B."/>
            <person name="Chenc J."/>
            <person name="D'Auriad J.C."/>
            <person name="Huanga J.-P."/>
            <person name="Huanga S.-X."/>
        </authorList>
    </citation>
    <scope>NUCLEOTIDE SEQUENCE [LARGE SCALE GENOMIC DNA]</scope>
    <source>
        <strain evidence="3">cv. KIB-2019</strain>
    </source>
</reference>
<protein>
    <recommendedName>
        <fullName evidence="1">F-box/LRR-repeat protein 15/At3g58940/PEG3-like LRR domain-containing protein</fullName>
    </recommendedName>
</protein>